<keyword evidence="1" id="KW-0812">Transmembrane</keyword>
<sequence>MQTSRESSDLQDQDIDNDLRKIGSVLPVTFPILRFTKHHLKDVMASVDQEISAEVVIRMKENIDEAVLDTIDDVCEVPNTHIYGCYSSKKGARATVQCSSTTASLSAEVRCDKNVFTIPCSPNSEGSVLRFLLSTARVRLICSVTCGSRNTTFEITGILKYIHTLQGQVNEMAIPAHNITSDFEWPDFSHILDVYLQWYKTVVLTVLAVGLALLLSYYYLTTACGRLLHKVVRTACYIIRGAVRMTIAVGTSICKLCVRQHHVLKQQKVTPKLL</sequence>
<dbReference type="WBParaSite" id="NBR_0001703901-mRNA-1">
    <property type="protein sequence ID" value="NBR_0001703901-mRNA-1"/>
    <property type="gene ID" value="NBR_0001703901"/>
</dbReference>
<keyword evidence="3" id="KW-1185">Reference proteome</keyword>
<evidence type="ECO:0000313" key="3">
    <source>
        <dbReference type="Proteomes" id="UP000271162"/>
    </source>
</evidence>
<protein>
    <submittedName>
        <fullName evidence="4">Phlebovirus_G2 domain-containing protein</fullName>
    </submittedName>
</protein>
<dbReference type="AlphaFoldDB" id="A0A0N4YJA8"/>
<name>A0A0N4YJA8_NIPBR</name>
<feature type="transmembrane region" description="Helical" evidence="1">
    <location>
        <begin position="198"/>
        <end position="220"/>
    </location>
</feature>
<accession>A0A0N4YJA8</accession>
<dbReference type="EMBL" id="UYSL01022526">
    <property type="protein sequence ID" value="VDL80653.1"/>
    <property type="molecule type" value="Genomic_DNA"/>
</dbReference>
<dbReference type="Gene3D" id="2.60.40.3770">
    <property type="match status" value="1"/>
</dbReference>
<gene>
    <name evidence="2" type="ORF">NBR_LOCUS17040</name>
</gene>
<proteinExistence type="predicted"/>
<keyword evidence="1" id="KW-0472">Membrane</keyword>
<evidence type="ECO:0000313" key="2">
    <source>
        <dbReference type="EMBL" id="VDL80653.1"/>
    </source>
</evidence>
<evidence type="ECO:0000256" key="1">
    <source>
        <dbReference type="SAM" id="Phobius"/>
    </source>
</evidence>
<dbReference type="Proteomes" id="UP000271162">
    <property type="component" value="Unassembled WGS sequence"/>
</dbReference>
<keyword evidence="1" id="KW-1133">Transmembrane helix</keyword>
<organism evidence="4">
    <name type="scientific">Nippostrongylus brasiliensis</name>
    <name type="common">Rat hookworm</name>
    <dbReference type="NCBI Taxonomy" id="27835"/>
    <lineage>
        <taxon>Eukaryota</taxon>
        <taxon>Metazoa</taxon>
        <taxon>Ecdysozoa</taxon>
        <taxon>Nematoda</taxon>
        <taxon>Chromadorea</taxon>
        <taxon>Rhabditida</taxon>
        <taxon>Rhabditina</taxon>
        <taxon>Rhabditomorpha</taxon>
        <taxon>Strongyloidea</taxon>
        <taxon>Heligmosomidae</taxon>
        <taxon>Nippostrongylus</taxon>
    </lineage>
</organism>
<evidence type="ECO:0000313" key="4">
    <source>
        <dbReference type="WBParaSite" id="NBR_0001703901-mRNA-1"/>
    </source>
</evidence>
<reference evidence="2 3" key="2">
    <citation type="submission" date="2018-11" db="EMBL/GenBank/DDBJ databases">
        <authorList>
            <consortium name="Pathogen Informatics"/>
        </authorList>
    </citation>
    <scope>NUCLEOTIDE SEQUENCE [LARGE SCALE GENOMIC DNA]</scope>
</reference>
<reference evidence="4" key="1">
    <citation type="submission" date="2017-02" db="UniProtKB">
        <authorList>
            <consortium name="WormBaseParasite"/>
        </authorList>
    </citation>
    <scope>IDENTIFICATION</scope>
</reference>